<keyword evidence="2" id="KW-0680">Restriction system</keyword>
<gene>
    <name evidence="6" type="primary">hsdS</name>
    <name evidence="6" type="ORF">dmi54</name>
</gene>
<proteinExistence type="inferred from homology"/>
<keyword evidence="3" id="KW-0238">DNA-binding</keyword>
<feature type="coiled-coil region" evidence="4">
    <location>
        <begin position="252"/>
        <end position="282"/>
    </location>
</feature>
<dbReference type="Gene3D" id="3.90.220.20">
    <property type="entry name" value="DNA methylase specificity domains"/>
    <property type="match status" value="2"/>
</dbReference>
<dbReference type="PANTHER" id="PTHR43140">
    <property type="entry name" value="TYPE-1 RESTRICTION ENZYME ECOKI SPECIFICITY PROTEIN"/>
    <property type="match status" value="1"/>
</dbReference>
<evidence type="ECO:0000256" key="3">
    <source>
        <dbReference type="ARBA" id="ARBA00023125"/>
    </source>
</evidence>
<organism evidence="6">
    <name type="scientific">Desulfococcus multivorans</name>
    <dbReference type="NCBI Taxonomy" id="897"/>
    <lineage>
        <taxon>Bacteria</taxon>
        <taxon>Pseudomonadati</taxon>
        <taxon>Thermodesulfobacteriota</taxon>
        <taxon>Desulfobacteria</taxon>
        <taxon>Desulfobacterales</taxon>
        <taxon>Desulfococcaceae</taxon>
        <taxon>Desulfococcus</taxon>
    </lineage>
</organism>
<dbReference type="PANTHER" id="PTHR43140:SF1">
    <property type="entry name" value="TYPE I RESTRICTION ENZYME ECOKI SPECIFICITY SUBUNIT"/>
    <property type="match status" value="1"/>
</dbReference>
<feature type="domain" description="Type I restriction modification DNA specificity" evidence="5">
    <location>
        <begin position="88"/>
        <end position="267"/>
    </location>
</feature>
<dbReference type="InterPro" id="IPR044946">
    <property type="entry name" value="Restrct_endonuc_typeI_TRD_sf"/>
</dbReference>
<dbReference type="PATRIC" id="fig|897.4.peg.767"/>
<dbReference type="AlphaFoldDB" id="Q2N502"/>
<feature type="domain" description="Type I restriction modification DNA specificity" evidence="5">
    <location>
        <begin position="375"/>
        <end position="558"/>
    </location>
</feature>
<evidence type="ECO:0000259" key="5">
    <source>
        <dbReference type="Pfam" id="PF01420"/>
    </source>
</evidence>
<evidence type="ECO:0000256" key="4">
    <source>
        <dbReference type="SAM" id="Coils"/>
    </source>
</evidence>
<protein>
    <submittedName>
        <fullName evidence="6">Type I restriction-modification system, S subunit</fullName>
    </submittedName>
</protein>
<dbReference type="REBASE" id="14302">
    <property type="entry name" value="S.DmuORFBP"/>
</dbReference>
<dbReference type="EMBL" id="CT009609">
    <property type="protein sequence ID" value="CAJ13792.1"/>
    <property type="molecule type" value="Genomic_DNA"/>
</dbReference>
<name>Q2N502_DESML</name>
<dbReference type="InterPro" id="IPR051212">
    <property type="entry name" value="Type-I_RE_S_subunit"/>
</dbReference>
<dbReference type="SUPFAM" id="SSF116734">
    <property type="entry name" value="DNA methylase specificity domain"/>
    <property type="match status" value="2"/>
</dbReference>
<dbReference type="InterPro" id="IPR000055">
    <property type="entry name" value="Restrct_endonuc_typeI_TRD"/>
</dbReference>
<evidence type="ECO:0000256" key="1">
    <source>
        <dbReference type="ARBA" id="ARBA00010923"/>
    </source>
</evidence>
<accession>Q2N502</accession>
<dbReference type="Pfam" id="PF01420">
    <property type="entry name" value="Methylase_S"/>
    <property type="match status" value="2"/>
</dbReference>
<reference evidence="6" key="1">
    <citation type="journal article" date="2007" name="J. Mol. Microbiol. Biotechnol.">
        <title>Analyses of the vrl gene cluster in Desulfococcus multivorans: homologous to the virulence-associated locus of the ovine footrot pathogen Dichelobacter nodosus strain A198.</title>
        <authorList>
            <person name="Knaust F."/>
            <person name="Kube M."/>
            <person name="Reinhardt R."/>
            <person name="Rabus R."/>
        </authorList>
    </citation>
    <scope>NUCLEOTIDE SEQUENCE</scope>
</reference>
<dbReference type="GO" id="GO:0009307">
    <property type="term" value="P:DNA restriction-modification system"/>
    <property type="evidence" value="ECO:0007669"/>
    <property type="project" value="UniProtKB-KW"/>
</dbReference>
<evidence type="ECO:0000313" key="6">
    <source>
        <dbReference type="EMBL" id="CAJ13792.1"/>
    </source>
</evidence>
<dbReference type="GO" id="GO:0003677">
    <property type="term" value="F:DNA binding"/>
    <property type="evidence" value="ECO:0007669"/>
    <property type="project" value="UniProtKB-KW"/>
</dbReference>
<evidence type="ECO:0000256" key="2">
    <source>
        <dbReference type="ARBA" id="ARBA00022747"/>
    </source>
</evidence>
<sequence length="575" mass="65159">MTEATRNLLEQHFDTAFAAPDGIAKLRELILTLAMQGKLVEQDPNDPPASELLKEIKAEKQRIVKAGKIKKPKPLPSIKPEEVPYELPQGWEWVRLGDICSYIQRGKGPKYVDFSTHRVVSQKCVRWYGLDLEPARYIDPASLEKYEPIRFLRVGDLLWNSTGTGTIGRACLVPQELEGVEVVADSHVTVVRPIEVRPLFLWRWIQSPIVQNAIEGSASGTTNQIELNTSTVINHLMPLPPPSEQHRIVARIDQLMARCDELEKLRKEREEKRLAVHAAAIKQLLDAPNGSAWDFIQQNFGELYTVKENVAELRKAILQLAVMGRLVPQNPNDPSASELLKEIEAEKQRLVKSKQLKIGQKTEDTKFICHDTAIPETWEWVKGLDILFITKLAGFEYTKYVNLQDEGEIPVIRAQNVRQFSIDTTNLKYIDLKTSELLERCALTKPALLVTFIGAGIGDVALFEKNERWHLAPNVAKMEPFVGCESKLNLRYLNYFLLSPLGRREIFKHLKSTAQPSISMGTIRDIDYPLPPLPEQHRIVDRIDHLMALCDTLDQQIDSATEKQTALLNAVMAQV</sequence>
<dbReference type="KEGG" id="dml:Dmul_06640"/>
<keyword evidence="4" id="KW-0175">Coiled coil</keyword>
<comment type="similarity">
    <text evidence="1">Belongs to the type-I restriction system S methylase family.</text>
</comment>
<dbReference type="RefSeq" id="WP_020876175.1">
    <property type="nucleotide sequence ID" value="NZ_CP015381.1"/>
</dbReference>